<dbReference type="NCBIfam" id="NF010725">
    <property type="entry name" value="PRK14127.1"/>
    <property type="match status" value="1"/>
</dbReference>
<evidence type="ECO:0000256" key="4">
    <source>
        <dbReference type="ARBA" id="ARBA00023054"/>
    </source>
</evidence>
<name>A0A3R7CN70_9LACO</name>
<dbReference type="NCBIfam" id="TIGR03544">
    <property type="entry name" value="DivI1A_domain"/>
    <property type="match status" value="1"/>
</dbReference>
<dbReference type="OrthoDB" id="389699at2"/>
<evidence type="ECO:0000256" key="6">
    <source>
        <dbReference type="SAM" id="Coils"/>
    </source>
</evidence>
<evidence type="ECO:0000256" key="2">
    <source>
        <dbReference type="ARBA" id="ARBA00022490"/>
    </source>
</evidence>
<dbReference type="InterPro" id="IPR007793">
    <property type="entry name" value="DivIVA_fam"/>
</dbReference>
<dbReference type="EMBL" id="QOCR01000004">
    <property type="protein sequence ID" value="RHW49855.1"/>
    <property type="molecule type" value="Genomic_DNA"/>
</dbReference>
<feature type="coiled-coil region" evidence="6">
    <location>
        <begin position="32"/>
        <end position="59"/>
    </location>
</feature>
<dbReference type="Pfam" id="PF05103">
    <property type="entry name" value="DivIVA"/>
    <property type="match status" value="1"/>
</dbReference>
<keyword evidence="3 9" id="KW-0132">Cell division</keyword>
<dbReference type="Proteomes" id="UP000284109">
    <property type="component" value="Unassembled WGS sequence"/>
</dbReference>
<keyword evidence="4 6" id="KW-0175">Coiled coil</keyword>
<evidence type="ECO:0000256" key="7">
    <source>
        <dbReference type="SAM" id="MobiDB-lite"/>
    </source>
</evidence>
<proteinExistence type="predicted"/>
<feature type="compositionally biased region" description="Polar residues" evidence="7">
    <location>
        <begin position="74"/>
        <end position="90"/>
    </location>
</feature>
<evidence type="ECO:0000256" key="1">
    <source>
        <dbReference type="ARBA" id="ARBA00004496"/>
    </source>
</evidence>
<keyword evidence="10" id="KW-1185">Reference proteome</keyword>
<keyword evidence="2" id="KW-0963">Cytoplasm</keyword>
<evidence type="ECO:0000313" key="10">
    <source>
        <dbReference type="Proteomes" id="UP000284109"/>
    </source>
</evidence>
<dbReference type="Proteomes" id="UP000284822">
    <property type="component" value="Unassembled WGS sequence"/>
</dbReference>
<evidence type="ECO:0000256" key="5">
    <source>
        <dbReference type="ARBA" id="ARBA00023306"/>
    </source>
</evidence>
<comment type="subcellular location">
    <subcellularLocation>
        <location evidence="1">Cytoplasm</location>
    </subcellularLocation>
</comment>
<protein>
    <submittedName>
        <fullName evidence="9">Cell division regulator GpsB</fullName>
    </submittedName>
</protein>
<feature type="region of interest" description="Disordered" evidence="7">
    <location>
        <begin position="65"/>
        <end position="90"/>
    </location>
</feature>
<accession>A0A3R7CN70</accession>
<evidence type="ECO:0000256" key="3">
    <source>
        <dbReference type="ARBA" id="ARBA00022618"/>
    </source>
</evidence>
<sequence>MTEVKLSPKQIVEKRFKTAIKGYNAKEVDAFLDEIIQDYEAYEKTIADLKSENKRLIDQIDNNSGVKTEVSPKETAQSVTPVSSVTDSLDNSAPGTTYYDILKRLSNLERHVFGQSATVANTVNYAKADDQRQPIVNSSDQLPRD</sequence>
<dbReference type="GO" id="GO:0051301">
    <property type="term" value="P:cell division"/>
    <property type="evidence" value="ECO:0007669"/>
    <property type="project" value="UniProtKB-KW"/>
</dbReference>
<evidence type="ECO:0000313" key="8">
    <source>
        <dbReference type="EMBL" id="RHW45969.1"/>
    </source>
</evidence>
<dbReference type="PANTHER" id="PTHR35794">
    <property type="entry name" value="CELL DIVISION PROTEIN DIVIVA"/>
    <property type="match status" value="1"/>
</dbReference>
<comment type="caution">
    <text evidence="9">The sequence shown here is derived from an EMBL/GenBank/DDBJ whole genome shotgun (WGS) entry which is preliminary data.</text>
</comment>
<dbReference type="AlphaFoldDB" id="A0A3R7CN70"/>
<dbReference type="GO" id="GO:0005737">
    <property type="term" value="C:cytoplasm"/>
    <property type="evidence" value="ECO:0007669"/>
    <property type="project" value="UniProtKB-SubCell"/>
</dbReference>
<dbReference type="InterPro" id="IPR019933">
    <property type="entry name" value="DivIVA_domain"/>
</dbReference>
<gene>
    <name evidence="9" type="primary">gpsB</name>
    <name evidence="9" type="ORF">DS831_06740</name>
    <name evidence="8" type="ORF">DS832_06310</name>
</gene>
<reference evidence="10 11" key="1">
    <citation type="submission" date="2018-07" db="EMBL/GenBank/DDBJ databases">
        <title>Genome sequences of six Lactobacillus spp. isolated from bumble bee guts.</title>
        <authorList>
            <person name="Motta E.V.S."/>
            <person name="Moran N.A."/>
        </authorList>
    </citation>
    <scope>NUCLEOTIDE SEQUENCE [LARGE SCALE GENOMIC DNA]</scope>
    <source>
        <strain evidence="9 10">BI-1.1</strain>
        <strain evidence="8 11">LV-8.1</strain>
    </source>
</reference>
<evidence type="ECO:0000313" key="11">
    <source>
        <dbReference type="Proteomes" id="UP000284822"/>
    </source>
</evidence>
<keyword evidence="5" id="KW-0131">Cell cycle</keyword>
<evidence type="ECO:0000313" key="9">
    <source>
        <dbReference type="EMBL" id="RHW49855.1"/>
    </source>
</evidence>
<dbReference type="EMBL" id="QOCS01000014">
    <property type="protein sequence ID" value="RHW45969.1"/>
    <property type="molecule type" value="Genomic_DNA"/>
</dbReference>
<dbReference type="PANTHER" id="PTHR35794:SF1">
    <property type="entry name" value="CELL CYCLE PROTEIN GPSB"/>
    <property type="match status" value="1"/>
</dbReference>
<organism evidence="9 10">
    <name type="scientific">Bombilactobacillus bombi</name>
    <dbReference type="NCBI Taxonomy" id="1303590"/>
    <lineage>
        <taxon>Bacteria</taxon>
        <taxon>Bacillati</taxon>
        <taxon>Bacillota</taxon>
        <taxon>Bacilli</taxon>
        <taxon>Lactobacillales</taxon>
        <taxon>Lactobacillaceae</taxon>
        <taxon>Bombilactobacillus</taxon>
    </lineage>
</organism>
<dbReference type="Gene3D" id="6.10.250.660">
    <property type="match status" value="1"/>
</dbReference>
<dbReference type="RefSeq" id="WP_118901767.1">
    <property type="nucleotide sequence ID" value="NZ_QOCR01000004.1"/>
</dbReference>